<dbReference type="Gene3D" id="3.40.109.10">
    <property type="entry name" value="NADH Oxidase"/>
    <property type="match status" value="1"/>
</dbReference>
<reference evidence="7" key="2">
    <citation type="submission" date="2022-06" db="EMBL/GenBank/DDBJ databases">
        <title>Isolation of gut microbiota from human fecal samples.</title>
        <authorList>
            <person name="Pamer E.G."/>
            <person name="Barat B."/>
            <person name="Waligurski E."/>
            <person name="Medina S."/>
            <person name="Paddock L."/>
            <person name="Mostad J."/>
        </authorList>
    </citation>
    <scope>NUCLEOTIDE SEQUENCE</scope>
    <source>
        <strain evidence="7">DFI.9.91</strain>
    </source>
</reference>
<reference evidence="6 8" key="1">
    <citation type="submission" date="2022-01" db="EMBL/GenBank/DDBJ databases">
        <title>Collection of gut derived symbiotic bacterial strains cultured from healthy donors.</title>
        <authorList>
            <person name="Lin H."/>
            <person name="Kohout C."/>
            <person name="Waligurski E."/>
            <person name="Pamer E.G."/>
        </authorList>
    </citation>
    <scope>NUCLEOTIDE SEQUENCE [LARGE SCALE GENOMIC DNA]</scope>
    <source>
        <strain evidence="6 8">DFI.3.7</strain>
    </source>
</reference>
<evidence type="ECO:0000313" key="8">
    <source>
        <dbReference type="Proteomes" id="UP001200313"/>
    </source>
</evidence>
<dbReference type="EMBL" id="JANFYS010000028">
    <property type="protein sequence ID" value="MCQ4771292.1"/>
    <property type="molecule type" value="Genomic_DNA"/>
</dbReference>
<dbReference type="Proteomes" id="UP001200313">
    <property type="component" value="Unassembled WGS sequence"/>
</dbReference>
<protein>
    <submittedName>
        <fullName evidence="7">Nitroreductase family protein</fullName>
    </submittedName>
</protein>
<evidence type="ECO:0000256" key="1">
    <source>
        <dbReference type="ARBA" id="ARBA00008366"/>
    </source>
</evidence>
<evidence type="ECO:0000313" key="9">
    <source>
        <dbReference type="Proteomes" id="UP001204562"/>
    </source>
</evidence>
<dbReference type="GO" id="GO:0016491">
    <property type="term" value="F:oxidoreductase activity"/>
    <property type="evidence" value="ECO:0007669"/>
    <property type="project" value="UniProtKB-KW"/>
</dbReference>
<name>A0AAW5JQW1_9FIRM</name>
<organism evidence="7 9">
    <name type="scientific">Intestinimonas massiliensis</name>
    <name type="common">ex Afouda et al. 2020</name>
    <dbReference type="NCBI Taxonomy" id="1673721"/>
    <lineage>
        <taxon>Bacteria</taxon>
        <taxon>Bacillati</taxon>
        <taxon>Bacillota</taxon>
        <taxon>Clostridia</taxon>
        <taxon>Eubacteriales</taxon>
        <taxon>Intestinimonas</taxon>
    </lineage>
</organism>
<keyword evidence="8" id="KW-1185">Reference proteome</keyword>
<keyword evidence="2" id="KW-0285">Flavoprotein</keyword>
<accession>A0AAW5JQW1</accession>
<evidence type="ECO:0000256" key="4">
    <source>
        <dbReference type="ARBA" id="ARBA00023002"/>
    </source>
</evidence>
<evidence type="ECO:0000256" key="3">
    <source>
        <dbReference type="ARBA" id="ARBA00022643"/>
    </source>
</evidence>
<evidence type="ECO:0000256" key="2">
    <source>
        <dbReference type="ARBA" id="ARBA00022630"/>
    </source>
</evidence>
<dbReference type="Proteomes" id="UP001204562">
    <property type="component" value="Unassembled WGS sequence"/>
</dbReference>
<gene>
    <name evidence="6" type="ORF">L0P79_11345</name>
    <name evidence="7" type="ORF">NE579_12635</name>
</gene>
<dbReference type="InterPro" id="IPR000415">
    <property type="entry name" value="Nitroreductase-like"/>
</dbReference>
<dbReference type="PANTHER" id="PTHR43425">
    <property type="entry name" value="OXYGEN-INSENSITIVE NADPH NITROREDUCTASE"/>
    <property type="match status" value="1"/>
</dbReference>
<proteinExistence type="inferred from homology"/>
<dbReference type="EMBL" id="JAKNJB010000019">
    <property type="protein sequence ID" value="MCG4527674.1"/>
    <property type="molecule type" value="Genomic_DNA"/>
</dbReference>
<keyword evidence="4" id="KW-0560">Oxidoreductase</keyword>
<comment type="caution">
    <text evidence="7">The sequence shown here is derived from an EMBL/GenBank/DDBJ whole genome shotgun (WGS) entry which is preliminary data.</text>
</comment>
<dbReference type="SUPFAM" id="SSF55469">
    <property type="entry name" value="FMN-dependent nitroreductase-like"/>
    <property type="match status" value="1"/>
</dbReference>
<dbReference type="PANTHER" id="PTHR43425:SF2">
    <property type="entry name" value="OXYGEN-INSENSITIVE NADPH NITROREDUCTASE"/>
    <property type="match status" value="1"/>
</dbReference>
<dbReference type="InterPro" id="IPR029479">
    <property type="entry name" value="Nitroreductase"/>
</dbReference>
<evidence type="ECO:0000259" key="5">
    <source>
        <dbReference type="Pfam" id="PF00881"/>
    </source>
</evidence>
<evidence type="ECO:0000313" key="7">
    <source>
        <dbReference type="EMBL" id="MCQ4771292.1"/>
    </source>
</evidence>
<keyword evidence="3" id="KW-0288">FMN</keyword>
<dbReference type="AlphaFoldDB" id="A0AAW5JQW1"/>
<comment type="similarity">
    <text evidence="1">Belongs to the flavin oxidoreductase frp family.</text>
</comment>
<evidence type="ECO:0000313" key="6">
    <source>
        <dbReference type="EMBL" id="MCG4527674.1"/>
    </source>
</evidence>
<feature type="domain" description="Nitroreductase" evidence="5">
    <location>
        <begin position="10"/>
        <end position="163"/>
    </location>
</feature>
<dbReference type="RefSeq" id="WP_238074280.1">
    <property type="nucleotide sequence ID" value="NZ_JAKNJB010000019.1"/>
</dbReference>
<sequence length="245" mass="27982">MNEILYSLYDRRSVRAFEDQPVAEEQKRMVLDAAAQAPSAGCQQLYTILDITDPALKERLAETCDHQSFIARAPVVLIFCADCLKWFDAYVEAGCTPRQPRAGDLLLAVDDALIAAQNAVVAAQSLGLGSCYIGDIMEQYEEHRRLLKLPAWVFPACMLVLGWPTRQQRERPKPARFAQKHIVHENAYRRMAGPELREMFAGRTGGQSFEAWMSAFCRRKYDSDFAREMSRSVEEYLRDFEEEES</sequence>
<dbReference type="InterPro" id="IPR016446">
    <property type="entry name" value="Flavin_OxRdtase_Frp"/>
</dbReference>
<dbReference type="Pfam" id="PF00881">
    <property type="entry name" value="Nitroreductase"/>
    <property type="match status" value="1"/>
</dbReference>